<evidence type="ECO:0000313" key="4">
    <source>
        <dbReference type="EMBL" id="MDR6300039.1"/>
    </source>
</evidence>
<dbReference type="SUPFAM" id="SSF55729">
    <property type="entry name" value="Acyl-CoA N-acyltransferases (Nat)"/>
    <property type="match status" value="1"/>
</dbReference>
<dbReference type="CDD" id="cd04301">
    <property type="entry name" value="NAT_SF"/>
    <property type="match status" value="1"/>
</dbReference>
<evidence type="ECO:0000256" key="2">
    <source>
        <dbReference type="ARBA" id="ARBA00023315"/>
    </source>
</evidence>
<name>A0ABU1K356_9FLAO</name>
<proteinExistence type="predicted"/>
<dbReference type="PANTHER" id="PTHR10545:SF29">
    <property type="entry name" value="GH14572P-RELATED"/>
    <property type="match status" value="1"/>
</dbReference>
<keyword evidence="2" id="KW-0012">Acyltransferase</keyword>
<reference evidence="4 5" key="1">
    <citation type="submission" date="2023-07" db="EMBL/GenBank/DDBJ databases">
        <title>Genomic Encyclopedia of Type Strains, Phase IV (KMG-IV): sequencing the most valuable type-strain genomes for metagenomic binning, comparative biology and taxonomic classification.</title>
        <authorList>
            <person name="Goeker M."/>
        </authorList>
    </citation>
    <scope>NUCLEOTIDE SEQUENCE [LARGE SCALE GENOMIC DNA]</scope>
    <source>
        <strain evidence="4 5">DSM 102814</strain>
    </source>
</reference>
<feature type="domain" description="N-acetyltransferase" evidence="3">
    <location>
        <begin position="3"/>
        <end position="160"/>
    </location>
</feature>
<dbReference type="PROSITE" id="PS51186">
    <property type="entry name" value="GNAT"/>
    <property type="match status" value="1"/>
</dbReference>
<dbReference type="InterPro" id="IPR051016">
    <property type="entry name" value="Diverse_Substrate_AcTransf"/>
</dbReference>
<keyword evidence="5" id="KW-1185">Reference proteome</keyword>
<organism evidence="4 5">
    <name type="scientific">Mesonia maritima</name>
    <dbReference type="NCBI Taxonomy" id="1793873"/>
    <lineage>
        <taxon>Bacteria</taxon>
        <taxon>Pseudomonadati</taxon>
        <taxon>Bacteroidota</taxon>
        <taxon>Flavobacteriia</taxon>
        <taxon>Flavobacteriales</taxon>
        <taxon>Flavobacteriaceae</taxon>
        <taxon>Mesonia</taxon>
    </lineage>
</organism>
<comment type="caution">
    <text evidence="4">The sequence shown here is derived from an EMBL/GenBank/DDBJ whole genome shotgun (WGS) entry which is preliminary data.</text>
</comment>
<dbReference type="RefSeq" id="WP_309726947.1">
    <property type="nucleotide sequence ID" value="NZ_JAVDQA010000001.1"/>
</dbReference>
<dbReference type="InterPro" id="IPR016181">
    <property type="entry name" value="Acyl_CoA_acyltransferase"/>
</dbReference>
<evidence type="ECO:0000256" key="1">
    <source>
        <dbReference type="ARBA" id="ARBA00022679"/>
    </source>
</evidence>
<dbReference type="EMBL" id="JAVDQA010000001">
    <property type="protein sequence ID" value="MDR6300039.1"/>
    <property type="molecule type" value="Genomic_DNA"/>
</dbReference>
<protein>
    <recommendedName>
        <fullName evidence="3">N-acetyltransferase domain-containing protein</fullName>
    </recommendedName>
</protein>
<dbReference type="PANTHER" id="PTHR10545">
    <property type="entry name" value="DIAMINE N-ACETYLTRANSFERASE"/>
    <property type="match status" value="1"/>
</dbReference>
<evidence type="ECO:0000313" key="5">
    <source>
        <dbReference type="Proteomes" id="UP001257659"/>
    </source>
</evidence>
<evidence type="ECO:0000259" key="3">
    <source>
        <dbReference type="PROSITE" id="PS51186"/>
    </source>
</evidence>
<dbReference type="InterPro" id="IPR000182">
    <property type="entry name" value="GNAT_dom"/>
</dbReference>
<dbReference type="Gene3D" id="3.40.630.30">
    <property type="match status" value="1"/>
</dbReference>
<dbReference type="Pfam" id="PF00583">
    <property type="entry name" value="Acetyltransf_1"/>
    <property type="match status" value="1"/>
</dbReference>
<sequence>MDFKIRKTTREDVSSILKLIQELADFEKEPEAVEISEEDLLQDGFQENPLFTCFVAEINQTVVGMALCYFRYSTWKGKTVHLEDLIVQQNFRGKGIGKALYKKTLQFAVENNVKRVEWVVLNWNKNAVDFYKNSGASVFKEWNTVQFEEKAFKNYLNRKA</sequence>
<dbReference type="PIRSF" id="PIRSF037663">
    <property type="entry name" value="Acetyltransf_GNAT_prd"/>
    <property type="match status" value="1"/>
</dbReference>
<gene>
    <name evidence="4" type="ORF">GGR31_000655</name>
</gene>
<keyword evidence="1" id="KW-0808">Transferase</keyword>
<dbReference type="InterPro" id="IPR017255">
    <property type="entry name" value="AcTrfase_GNAT_prd"/>
</dbReference>
<dbReference type="Proteomes" id="UP001257659">
    <property type="component" value="Unassembled WGS sequence"/>
</dbReference>
<accession>A0ABU1K356</accession>